<feature type="region of interest" description="Disordered" evidence="9">
    <location>
        <begin position="53"/>
        <end position="95"/>
    </location>
</feature>
<dbReference type="Pfam" id="PF15433">
    <property type="entry name" value="MRP-S31"/>
    <property type="match status" value="1"/>
</dbReference>
<evidence type="ECO:0000256" key="8">
    <source>
        <dbReference type="ARBA" id="ARBA00035363"/>
    </source>
</evidence>
<keyword evidence="4 10" id="KW-0689">Ribosomal protein</keyword>
<feature type="region of interest" description="Disordered" evidence="9">
    <location>
        <begin position="107"/>
        <end position="138"/>
    </location>
</feature>
<evidence type="ECO:0000313" key="10">
    <source>
        <dbReference type="EMBL" id="KAG9281545.1"/>
    </source>
</evidence>
<dbReference type="PANTHER" id="PTHR13231:SF3">
    <property type="entry name" value="SMALL RIBOSOMAL SUBUNIT PROTEIN MS31"/>
    <property type="match status" value="1"/>
</dbReference>
<dbReference type="GO" id="GO:0003735">
    <property type="term" value="F:structural constituent of ribosome"/>
    <property type="evidence" value="ECO:0007669"/>
    <property type="project" value="InterPro"/>
</dbReference>
<feature type="compositionally biased region" description="Basic and acidic residues" evidence="9">
    <location>
        <begin position="65"/>
        <end position="75"/>
    </location>
</feature>
<evidence type="ECO:0000256" key="6">
    <source>
        <dbReference type="ARBA" id="ARBA00023274"/>
    </source>
</evidence>
<protein>
    <recommendedName>
        <fullName evidence="7">Small ribosomal subunit protein mS31</fullName>
    </recommendedName>
    <alternativeName>
        <fullName evidence="8">28S ribosomal protein S31, mitochondrial</fullName>
    </alternativeName>
</protein>
<dbReference type="InterPro" id="IPR026299">
    <property type="entry name" value="MRP-S31"/>
</dbReference>
<feature type="region of interest" description="Disordered" evidence="9">
    <location>
        <begin position="197"/>
        <end position="224"/>
    </location>
</feature>
<comment type="subcellular location">
    <subcellularLocation>
        <location evidence="1">Mitochondrion</location>
    </subcellularLocation>
</comment>
<dbReference type="AlphaFoldDB" id="A0A8T2MHS8"/>
<organism evidence="10 11">
    <name type="scientific">Astyanax mexicanus</name>
    <name type="common">Blind cave fish</name>
    <name type="synonym">Astyanax fasciatus mexicanus</name>
    <dbReference type="NCBI Taxonomy" id="7994"/>
    <lineage>
        <taxon>Eukaryota</taxon>
        <taxon>Metazoa</taxon>
        <taxon>Chordata</taxon>
        <taxon>Craniata</taxon>
        <taxon>Vertebrata</taxon>
        <taxon>Euteleostomi</taxon>
        <taxon>Actinopterygii</taxon>
        <taxon>Neopterygii</taxon>
        <taxon>Teleostei</taxon>
        <taxon>Ostariophysi</taxon>
        <taxon>Characiformes</taxon>
        <taxon>Characoidei</taxon>
        <taxon>Acestrorhamphidae</taxon>
        <taxon>Acestrorhamphinae</taxon>
        <taxon>Astyanax</taxon>
    </lineage>
</organism>
<dbReference type="Proteomes" id="UP000752171">
    <property type="component" value="Unassembled WGS sequence"/>
</dbReference>
<name>A0A8T2MHS8_ASTMX</name>
<evidence type="ECO:0000256" key="1">
    <source>
        <dbReference type="ARBA" id="ARBA00004173"/>
    </source>
</evidence>
<evidence type="ECO:0000256" key="2">
    <source>
        <dbReference type="ARBA" id="ARBA00011057"/>
    </source>
</evidence>
<dbReference type="OrthoDB" id="5989925at2759"/>
<comment type="similarity">
    <text evidence="2">Belongs to the mitochondrion-specific ribosomal protein mS31 family.</text>
</comment>
<feature type="compositionally biased region" description="Polar residues" evidence="9">
    <location>
        <begin position="197"/>
        <end position="208"/>
    </location>
</feature>
<evidence type="ECO:0000256" key="4">
    <source>
        <dbReference type="ARBA" id="ARBA00022980"/>
    </source>
</evidence>
<comment type="caution">
    <text evidence="10">The sequence shown here is derived from an EMBL/GenBank/DDBJ whole genome shotgun (WGS) entry which is preliminary data.</text>
</comment>
<evidence type="ECO:0000256" key="3">
    <source>
        <dbReference type="ARBA" id="ARBA00022946"/>
    </source>
</evidence>
<feature type="compositionally biased region" description="Basic and acidic residues" evidence="9">
    <location>
        <begin position="82"/>
        <end position="94"/>
    </location>
</feature>
<dbReference type="GO" id="GO:0005763">
    <property type="term" value="C:mitochondrial small ribosomal subunit"/>
    <property type="evidence" value="ECO:0007669"/>
    <property type="project" value="InterPro"/>
</dbReference>
<keyword evidence="3" id="KW-0809">Transit peptide</keyword>
<dbReference type="EMBL" id="JAICCE010000001">
    <property type="protein sequence ID" value="KAG9281545.1"/>
    <property type="molecule type" value="Genomic_DNA"/>
</dbReference>
<sequence>MYRRAIISLFPRRPALTPSPEHTCTLPLRAHRAVVQVSCRAFGSTGVILCEKKDRTSSPPSVNVKNDEGRSKNPENAEPTEPEPRTEHRTEPKSNKKALLELLGGMKVEVTTKRKPPPRPKEMNLTIGEDTEHSESLSEDLVAAAAAAASTLPDGSRAKSELLRQLRKHESVYAHDKKRDTPNIQNIIADMTVRKTSGRQNNRPTNQIECDEDDQAYPGDHGNARERDRRRKIMADIQYSDQGNANNRGITGELERLRRSRLFYTRRLNIFPIGKNQKTDNELAAGPSLWDADLASRISKALNNQPRNGFEEMIQWTREGKMWQYPIDNEAGMDEEAGVPFHEHVFLERHLVDGFPQQGPVRHFMELVVTGLSKNHQLSVQQKLEHIAWFRDYFQQKQDVLKEAEAY</sequence>
<gene>
    <name evidence="10" type="primary">MRPS31</name>
    <name evidence="10" type="ORF">AMEX_G63</name>
</gene>
<keyword evidence="6" id="KW-0687">Ribonucleoprotein</keyword>
<evidence type="ECO:0000256" key="5">
    <source>
        <dbReference type="ARBA" id="ARBA00023128"/>
    </source>
</evidence>
<dbReference type="PANTHER" id="PTHR13231">
    <property type="entry name" value="MITOCHONDRIAL RIBOSOMAL PROTEIN S31"/>
    <property type="match status" value="1"/>
</dbReference>
<accession>A0A8T2MHS8</accession>
<proteinExistence type="inferred from homology"/>
<evidence type="ECO:0000313" key="11">
    <source>
        <dbReference type="Proteomes" id="UP000752171"/>
    </source>
</evidence>
<keyword evidence="5" id="KW-0496">Mitochondrion</keyword>
<evidence type="ECO:0000256" key="9">
    <source>
        <dbReference type="SAM" id="MobiDB-lite"/>
    </source>
</evidence>
<reference evidence="10 11" key="1">
    <citation type="submission" date="2021-07" db="EMBL/GenBank/DDBJ databases">
        <authorList>
            <person name="Imarazene B."/>
            <person name="Zahm M."/>
            <person name="Klopp C."/>
            <person name="Cabau C."/>
            <person name="Beille S."/>
            <person name="Jouanno E."/>
            <person name="Castinel A."/>
            <person name="Lluch J."/>
            <person name="Gil L."/>
            <person name="Kuchtly C."/>
            <person name="Lopez Roques C."/>
            <person name="Donnadieu C."/>
            <person name="Parrinello H."/>
            <person name="Journot L."/>
            <person name="Du K."/>
            <person name="Schartl M."/>
            <person name="Retaux S."/>
            <person name="Guiguen Y."/>
        </authorList>
    </citation>
    <scope>NUCLEOTIDE SEQUENCE [LARGE SCALE GENOMIC DNA]</scope>
    <source>
        <strain evidence="10">Pach_M1</strain>
        <tissue evidence="10">Testis</tissue>
    </source>
</reference>
<evidence type="ECO:0000256" key="7">
    <source>
        <dbReference type="ARBA" id="ARBA00035133"/>
    </source>
</evidence>